<dbReference type="EMBL" id="AP006878">
    <property type="protein sequence ID" value="BAD86007.1"/>
    <property type="molecule type" value="Genomic_DNA"/>
</dbReference>
<keyword evidence="2" id="KW-1185">Reference proteome</keyword>
<dbReference type="InterPro" id="IPR022121">
    <property type="entry name" value="Peptidase_M73_camelysin"/>
</dbReference>
<dbReference type="OrthoDB" id="85776at2157"/>
<dbReference type="RefSeq" id="WP_011250769.1">
    <property type="nucleotide sequence ID" value="NC_006624.1"/>
</dbReference>
<dbReference type="InParanoid" id="Q5JDW1"/>
<evidence type="ECO:0000313" key="2">
    <source>
        <dbReference type="Proteomes" id="UP000000536"/>
    </source>
</evidence>
<dbReference type="Proteomes" id="UP000000536">
    <property type="component" value="Chromosome"/>
</dbReference>
<dbReference type="Pfam" id="PF12389">
    <property type="entry name" value="Peptidase_M73"/>
    <property type="match status" value="1"/>
</dbReference>
<protein>
    <recommendedName>
        <fullName evidence="3">Methyltransferase</fullName>
    </recommendedName>
</protein>
<dbReference type="EnsemblBacteria" id="BAD86007">
    <property type="protein sequence ID" value="BAD86007"/>
    <property type="gene ID" value="TK1818"/>
</dbReference>
<proteinExistence type="predicted"/>
<dbReference type="AlphaFoldDB" id="Q5JDW1"/>
<accession>Q5JDW1</accession>
<dbReference type="KEGG" id="tko:TK1818"/>
<name>Q5JDW1_THEKO</name>
<sequence>MKRTLGVTLAALLVFLAGVKFGASYFSDVAKSTGNEFSTGEFDIGISRDDGRYYDAYKVFEFGDLLPGEEKTIRFYIKNRGDYPVSKITMTLNVTDREDGKLSKAEALVDSTPDVGELSKYLIVKDIRVLVNGTVMKLDLYAGKSLKELNGTLIRLFEGKLAESEAIGITMRVELSPDAGNECQTDTSEVAMLITASQ</sequence>
<dbReference type="GeneID" id="78448349"/>
<dbReference type="PATRIC" id="fig|69014.16.peg.1775"/>
<organism evidence="1 2">
    <name type="scientific">Thermococcus kodakarensis (strain ATCC BAA-918 / JCM 12380 / KOD1)</name>
    <name type="common">Pyrococcus kodakaraensis (strain KOD1)</name>
    <dbReference type="NCBI Taxonomy" id="69014"/>
    <lineage>
        <taxon>Archaea</taxon>
        <taxon>Methanobacteriati</taxon>
        <taxon>Methanobacteriota</taxon>
        <taxon>Thermococci</taxon>
        <taxon>Thermococcales</taxon>
        <taxon>Thermococcaceae</taxon>
        <taxon>Thermococcus</taxon>
    </lineage>
</organism>
<dbReference type="STRING" id="69014.TK1818"/>
<dbReference type="HOGENOM" id="CLU_1369570_0_0_2"/>
<evidence type="ECO:0000313" key="1">
    <source>
        <dbReference type="EMBL" id="BAD86007.1"/>
    </source>
</evidence>
<gene>
    <name evidence="1" type="ordered locus">TK1818</name>
</gene>
<evidence type="ECO:0008006" key="3">
    <source>
        <dbReference type="Google" id="ProtNLM"/>
    </source>
</evidence>
<dbReference type="PhylomeDB" id="Q5JDW1"/>
<dbReference type="eggNOG" id="arCOG05861">
    <property type="taxonomic scope" value="Archaea"/>
</dbReference>
<reference evidence="1 2" key="1">
    <citation type="journal article" date="2005" name="Genome Res.">
        <title>Complete genome sequence of the hyperthermophilic archaeon Thermococcus kodakaraensis KOD1 and comparison with Pyrococcus genomes.</title>
        <authorList>
            <person name="Fukui T."/>
            <person name="Atomi H."/>
            <person name="Kanai T."/>
            <person name="Matsumi R."/>
            <person name="Fujiwara S."/>
            <person name="Imanaka T."/>
        </authorList>
    </citation>
    <scope>NUCLEOTIDE SEQUENCE [LARGE SCALE GENOMIC DNA]</scope>
    <source>
        <strain evidence="2">ATCC BAA-918 / JCM 12380 / KOD1</strain>
    </source>
</reference>